<accession>A0A0F9ULN9</accession>
<organism evidence="1">
    <name type="scientific">marine sediment metagenome</name>
    <dbReference type="NCBI Taxonomy" id="412755"/>
    <lineage>
        <taxon>unclassified sequences</taxon>
        <taxon>metagenomes</taxon>
        <taxon>ecological metagenomes</taxon>
    </lineage>
</organism>
<dbReference type="EMBL" id="LAZR01000129">
    <property type="protein sequence ID" value="KKN88362.1"/>
    <property type="molecule type" value="Genomic_DNA"/>
</dbReference>
<protein>
    <submittedName>
        <fullName evidence="1">Uncharacterized protein</fullName>
    </submittedName>
</protein>
<reference evidence="1" key="1">
    <citation type="journal article" date="2015" name="Nature">
        <title>Complex archaea that bridge the gap between prokaryotes and eukaryotes.</title>
        <authorList>
            <person name="Spang A."/>
            <person name="Saw J.H."/>
            <person name="Jorgensen S.L."/>
            <person name="Zaremba-Niedzwiedzka K."/>
            <person name="Martijn J."/>
            <person name="Lind A.E."/>
            <person name="van Eijk R."/>
            <person name="Schleper C."/>
            <person name="Guy L."/>
            <person name="Ettema T.J."/>
        </authorList>
    </citation>
    <scope>NUCLEOTIDE SEQUENCE</scope>
</reference>
<comment type="caution">
    <text evidence="1">The sequence shown here is derived from an EMBL/GenBank/DDBJ whole genome shotgun (WGS) entry which is preliminary data.</text>
</comment>
<dbReference type="AlphaFoldDB" id="A0A0F9ULN9"/>
<sequence>MSFVLDDDKPSVICTFCERLDNITERSCEAYLENKSIPSAIWNGGNNHTDPFPGDNGKRFVLLGDKRPEDVEK</sequence>
<name>A0A0F9ULN9_9ZZZZ</name>
<proteinExistence type="predicted"/>
<evidence type="ECO:0000313" key="1">
    <source>
        <dbReference type="EMBL" id="KKN88362.1"/>
    </source>
</evidence>
<gene>
    <name evidence="1" type="ORF">LCGC14_0249250</name>
</gene>